<dbReference type="EMBL" id="LT629973">
    <property type="protein sequence ID" value="SEH74823.1"/>
    <property type="molecule type" value="Genomic_DNA"/>
</dbReference>
<dbReference type="OrthoDB" id="195571at2"/>
<dbReference type="AlphaFoldDB" id="A0A1C7PDD7"/>
<proteinExistence type="predicted"/>
<name>A0A1C7PDD7_9BACT</name>
<sequence length="78" mass="9129">MYTKNITRFTYATTDFQGWRVSVQRHGNLITKYFSDLKHGSEEAAFDKAKEYLDKVLSILNDNVLTLPERVERARMIS</sequence>
<protein>
    <submittedName>
        <fullName evidence="1">Uncharacterized protein</fullName>
    </submittedName>
</protein>
<dbReference type="Proteomes" id="UP000176204">
    <property type="component" value="Chromosome I"/>
</dbReference>
<dbReference type="STRING" id="1679444.PYTT_0422"/>
<accession>A0A1C7PDD7</accession>
<organism evidence="1 2">
    <name type="scientific">Akkermansia glycaniphila</name>
    <dbReference type="NCBI Taxonomy" id="1679444"/>
    <lineage>
        <taxon>Bacteria</taxon>
        <taxon>Pseudomonadati</taxon>
        <taxon>Verrucomicrobiota</taxon>
        <taxon>Verrucomicrobiia</taxon>
        <taxon>Verrucomicrobiales</taxon>
        <taxon>Akkermansiaceae</taxon>
        <taxon>Akkermansia</taxon>
    </lineage>
</organism>
<reference evidence="2" key="1">
    <citation type="submission" date="2016-09" db="EMBL/GenBank/DDBJ databases">
        <authorList>
            <person name="Koehorst J."/>
        </authorList>
    </citation>
    <scope>NUCLEOTIDE SEQUENCE [LARGE SCALE GENOMIC DNA]</scope>
</reference>
<evidence type="ECO:0000313" key="2">
    <source>
        <dbReference type="Proteomes" id="UP000176204"/>
    </source>
</evidence>
<gene>
    <name evidence="1" type="ORF">PYTT_0422</name>
</gene>
<dbReference type="RefSeq" id="WP_067773828.1">
    <property type="nucleotide sequence ID" value="NZ_JACVVN010000002.1"/>
</dbReference>
<dbReference type="KEGG" id="agl:PYTT_0422"/>
<keyword evidence="2" id="KW-1185">Reference proteome</keyword>
<evidence type="ECO:0000313" key="1">
    <source>
        <dbReference type="EMBL" id="SEH74823.1"/>
    </source>
</evidence>